<dbReference type="CDD" id="cd19540">
    <property type="entry name" value="LCL_NRPS-like"/>
    <property type="match status" value="6"/>
</dbReference>
<feature type="domain" description="Carrier" evidence="9">
    <location>
        <begin position="3885"/>
        <end position="3961"/>
    </location>
</feature>
<evidence type="ECO:0000256" key="5">
    <source>
        <dbReference type="ARBA" id="ARBA00022598"/>
    </source>
</evidence>
<keyword evidence="4" id="KW-0597">Phosphoprotein</keyword>
<dbReference type="NCBIfam" id="NF003417">
    <property type="entry name" value="PRK04813.1"/>
    <property type="match status" value="6"/>
</dbReference>
<dbReference type="FunFam" id="3.40.50.980:FF:000001">
    <property type="entry name" value="Non-ribosomal peptide synthetase"/>
    <property type="match status" value="4"/>
</dbReference>
<dbReference type="GO" id="GO:0072330">
    <property type="term" value="P:monocarboxylic acid biosynthetic process"/>
    <property type="evidence" value="ECO:0007669"/>
    <property type="project" value="UniProtKB-ARBA"/>
</dbReference>
<dbReference type="PROSITE" id="PS00455">
    <property type="entry name" value="AMP_BINDING"/>
    <property type="match status" value="4"/>
</dbReference>
<dbReference type="PANTHER" id="PTHR45527:SF14">
    <property type="entry name" value="PLIPASTATIN SYNTHASE SUBUNIT B"/>
    <property type="match status" value="1"/>
</dbReference>
<comment type="cofactor">
    <cofactor evidence="1">
        <name>pantetheine 4'-phosphate</name>
        <dbReference type="ChEBI" id="CHEBI:47942"/>
    </cofactor>
</comment>
<dbReference type="Gene3D" id="1.10.1200.10">
    <property type="entry name" value="ACP-like"/>
    <property type="match status" value="8"/>
</dbReference>
<evidence type="ECO:0000256" key="6">
    <source>
        <dbReference type="ARBA" id="ARBA00022737"/>
    </source>
</evidence>
<dbReference type="SUPFAM" id="SSF47336">
    <property type="entry name" value="ACP-like"/>
    <property type="match status" value="8"/>
</dbReference>
<feature type="domain" description="Carrier" evidence="9">
    <location>
        <begin position="5662"/>
        <end position="5737"/>
    </location>
</feature>
<dbReference type="FunFam" id="3.30.559.10:FF:000012">
    <property type="entry name" value="Non-ribosomal peptide synthetase"/>
    <property type="match status" value="2"/>
</dbReference>
<evidence type="ECO:0000256" key="7">
    <source>
        <dbReference type="ARBA" id="ARBA00023194"/>
    </source>
</evidence>
<sequence>MDDLVDRDRDGRATLAELVERSARRVPDAVAVRFGAEELTYRALNERANRLAHRLIASGVRPGDVVALALPRTPELVVSLLAVVKSGAAYLPVDPDYPAERIAFMLADSAPALLLTTDETEPRVPGSAARVLLVDESADAGFPDSDPEPLATPQHPAYVIYTSGSTGRPKGVVVPHAGVVNHMRWQAAEWGLREDDRVLARTAISFDAAGTEVWLPLSVGASLCLAPADVVRDPERLLDLVVEHEVTVAQFVPSLLAVAAGVDLGGRRLPLRLLFVAGEVLPPALAARVVETWGVRLAHLYGPTEASIDVTSWDYDPAVGDRPLPIGRPLWNTRVHVLDEALRPVPPGEPGELYVAGVQLAHGYLHRPGLTAERFPADPFGAPGERMYRTGDLARWNGDELEFLGRADDQVKIRGFRVELGEIESLLTGFPEVAQAAVAVRDTPAGERAIVAYVVPRAPVAVDALRRRVAAVLPEHMVPASFTVLDAMPLAPNGKVDRHALPDPWAQAGDAGEAPRDAREAALCELFAATLGVERVGVHDSFFELGGHSLLATRLAGAIRTGLRVEVAVRDVFEAPTVAALAERLAGAARTAAPVVPVETGPALSAAQQGLWSLHRLEGPSPTYNIPLIVRLEGPLERSALRQAVQDVADRHETLRTVFPEDDGRPRPELADVAVDVEFLDVDEDRLEQELVRQARHAFDLRTEVPFRVRVLSPGPGRHVVLLLVHHIAADGWSERPLVRDLADAYRARLVGEAPQWAALPTDYVAAMRGREAALGSADEADSALSRQLAFWVDQLAGLPELVELPTDRPRPAVATHRGDVLRVRLDAELHQRLAELAKATGTSTFMVVQAGLAALMTRLGSGEDVPLGTPVAGRDSSDVDDVVGYFVNTLVLRTRTHGDPSFRELLERVRDTDLAAFAHQDVPFDRVVEAVNPARSLSHHPLFQVMLTFETLAEARPRFPEAQAEVDEVPIGVAKFDLDLRVREHRDAAGAPAGADGIIEYSTDLFDRDGVALLWQRLTRVLRSAVQDPDARLTELELLAPQERTHFVGPERITVRGTRVDPHRVRDELLGHPAVRDAAVVGLDDRLVGYVVSDGVRLEDLRGYLERRVPSYLVPADFVALDELPRDSRGAVDVARLPEPVREAAVRRPRTPREARLAELFAEVLGVPEVGVDDGFFDLGGDSIVAIRLVSRARKAGLVLTPRDVFEHRTVARLAAAAREDTGRPVTAPAPDAHGDVPLTPIMRSLLERGGDIDGYHQSAVYRAPAEMTEEHLVTAVDALVAHHDVLRMRLAGDRLVVSRDVGPGLVRRVDARGQDLDEVVARETRRAQADLDPRAGRMLQVVWLDAGDEPGRLLVLVHHLAVDGVSWHVLGPDLRAAWEAVRSGRPVRLDPVGTSFRHWAQALREAAESRRHEVPMWTEVVAERSEPFGELALDHTRDVRGTARTLTRELPVDLTRALLTDVTAAVRGRANEVLLAGLAAGLGAVQHRWGTGEGRVVVELEGHGREEIADGLDLSRTVGWFTSAYPVRLDAGVRRLEELADARTRGRVLKRVKEQLRAVPDNGIGYGVLRDELPSCTPQIGFNYLGRFSTGEADADWATVGEALGGGADAGLPLSYPLEIDAVTEDRPSGPRLKVTCTWAGELLDEARVAELLDAFVEALQLLGEQRTSAGLTPSDLPLVSLSQSQVEQLEQSGPVRDVLPLAPLQEGLLFHALYDDQAPDVYAVQEVFRVDGPLDAAALREAVAGLLRRHDNLRAAFRYEGLPQAVQVVPDEVELPWQEVDLSDVDDQLAEVERLTAADRARRFDLTRPPLLRFTLLRLSADEHRLVVTNHHILFDGWSMQTLLDELFAIYRSAGAELGRVTPYRDYLAWLSRQDRTASTAAWREALAGAEPTLLGAGGSAVVTPEQVLLDLPADFAERLQQWVRGRGLTLNTVVQGAFGLLLARNLDREDVVFGSTVAGRPSDLPGVESMIGMFINTVPVRVRLRAGEALGELLTRIQAEQSRLLDHHHLGLNEVQQLVGAGELFDTLTVIENYPHEPGQTWSPAPGIELTGLEDHDATHYPLTLSVIPGQTLRLRFEYRPDLFERAGVERLSDQMFALLRDFVERPDQLVGDTGVLPEAERLQVAGAADEAVEPQQAARAPRTPQEEILCGLFSDVLGVPEVSIDDSFFELGGHSLSAIRLLSRVRSMFGVELSLRHLFEKPTVAALVEEFGTADDTRVALEPRPRPEPMPLSFAQWRLWFLHQLEENSATYTEPLLLRLSGPLDRDALQLALADVVGRHETLRTVYPVTDGVPHQVVLSPERSAPDVEFVRTDEAGLAEHLRDLGRYSFDLSRELPLRVCLFELGEQEHALLLLLHHIASDGWSDAPLSRDLSTAYAARLRGSAPDWAPLPVQYADYALWQRDLLGDEDDPQSLVSQQLAFWSENLAGLPERLELPTDRPRPPVASYRGDEVEFEISAELHRGLLELARQTGTTLFMVVQAGLSALLTRLGAGTDIPLGSVIAGRSDEALEELVGFFVNTLVLRTDTSGRPTFRELLGRVRTNDLAAYAHQDVPFERLVEVLNPPRSMAHHPLFQVMVLFQNNAEAELDLPGLRASFHDIGSGSSKFDLDFDFREDYGPDGTPLGMAGLIEYATDLFDRDTVRAMGERLVRLLSAVVADPDRRVDDIDLLSAAERRALLPAVPDSEQPAATIPELFQAQAHRVPDATALVFEDARLTYGELNARANRLARVLVEHGVGPEHVVALALPRSADLVVGLLAVLKAGGAYLPVDPGYPADRIAFMLADASPTLLLTDVATALDTDVPRLVLDELDLTGGDASDLEPVAGPDNAAYIIYTSGSTGRPKGVVVPHRNVHRLLTATDHWFGFGEQDVWTLFHSYAFDFSVWELWGPLLNGGRLVVVPHLVSRSPGEFLELLVREGVTVLNQTPSAFYQLAQADQEDPELGDRLALRYVVFGGEALEPAKLAGWYQRHGEDAPRLVNMYGITETTVHVTYFPLAAAHTTESRSPIGEGIPDLGLYVLDGALQPVPPGVTGELYVSGAGLARGYLGRAGLSAERFVADPFGGAGSRMYRTGDLVRWNAAGVLEYLGRADDQVKVRGFRIELGEIEARVLTHPAVAQAAVVVREDKPGDKRLVGYVVSAEQVDPADVRRHVAAALPEYMVPTAVVQLDALPLTANGKLDRKALPAPDLSVLAGGRAPRDQREEVLCGLFEDVLEVSGVGIDDSFFDLGGHSLLVTRLVSRIRSAFGVEVPLRALFETPTVAGLADRLDAADRARAALRPMPRPERMPLSYVQEGLWFLSRLEGPSATYNVPLVLRLTGELDIAALRTAFADVVARHESLRTVFPEHDGAPHQVVLPPEQAQPVLEVVEVDEAELDEALREASRYHFDITAELPIRAWLFRLGEDRYALLPLMHHIISDGWSESLLGNDLATAYAARLRGAAPEFPPLPVQYADYTLWQRELLGDVTDPGSAISRQMAFWAEELRGLPEKVELPTDHPSPPVASYLGDEAPLRIDAELHRAIDEVARRTGTTQFMVIQAGVAALLTRLGAGTDIPIGTPVAGRTDEALEELFGFFVNTLVLRTRTDGDPTFRELLERVRETDLAAFAHQDVPFERIVEAVNPTRSLAHHPLFQVMLTFENFDEVEVELPGLEVELEDVVAGVAKFAMDIRLQERYAPDGAHAGIVGEIEYSTDLFDRATVDAFGERLLRLLRSATADPGRRLGDLDVLAPEEVPAPDAQQLVLDEAGRPLPPGVVGELHVVGPDGAVPTGARARRRGAEVEVVARPGRWVRVRGIGVSLDEVERALSEAAPVAVITDADGQLVACTTDPAAVSAHAGAVLPEYAVPSRYVALDAIPVDAAGETDHAALPALSRRAARTAPKSPREEILCGLFGEVLGLGRPVAVDESFFELGGQSLSAIRLLSRIRATFGVQLSVRDLFTEPTVAGVVGRLDAAADAPRVPLTARPRPERVPLSFAQQRLWFLSRLEGPSATYNVPLVLRLTGDLEVTALEAAVRDVFERHESLRTVFPEADGEPHQVVVDAFPGLRTVRVSPEELTEVVTAEAQHAFDFTAECPLRATLFEVGEREHVLLLLLHHIATDGGSEEPFARDLSAAYAARLRGEAPGWSPLPVQYADYTLWQHELFGAEDDPESLLSQQLAHWREALAGLPEVLDLPTDRPRPAVASHQGEELSFVLPAELHADLLELARKTDTTLFMLVQAALAALLTRHGAGTDIPIGTPVAGRDDEALEDLVGFFVNTLVLRTRTDGDPTFRDLLGRVRTADLAAFSHQDVPFDRLVEELNPVRTLSHHPLFQVMVVVENDAENSFALPGLRTEPVDVEMSAARFDLVFHLLERRGGGISCDLEYAVDLFDRSTAAALARRLRTLLEAMVADPDARLSEVPLLDADDLAVVLPPVASAPAAREIAVAGLDPSIVDGGVPAPAEVAGSASDLLGWLDWDEVEEVVLSHDLLAQVCRVALEQDFLPATLRRLVGVGSTGEPADLAAFRDRFPGVTVESWRAWPETGVVTTGEHGAERPAPGVAVYVLDEQLRLVPPGVFGDVHVSTAGLRDGVENPFGTGGPRMLPTGERARWRADGTLEFHVERTVVEATHEEREPTPEEQVLLGLFAEVLGVEEIGLHDNFFAAGGHSLRATQLTGRVRAAFGVELPVRAVFESPTVAGLAARLPSAGGARPALERKPLPERVPLSFAQRRLWFLHQLEGPSPTYNIPLVLKLSGELDVAQLQRAFADVVARHASLRTLFAETDGVPHQVVVDREPVFEVVPTTALQADLVEAAQHAFDLGSELPVRATLFREDDTSHALLVLLHHIAADGGSTGPLLRDLATAYSARVNGRQPDWAPLPVQYADYTVWQRELLGDEEAPTALAESQLAYWREQLAGVPDRLEIAADRPRPATASHRGGAVDVHLDAELHRSVVELAVSSGVTVFMVLQAGLAAVLSRLGAGVDVPIGTPVAGRSDAVLEELVGFFVNDVVLRTDVSGDPSFAELLARVRETDLAAFAHQEVPFERLVEVLNPVRSLSHHPLFQVMMTVHDAGADDLDLPGLRAEVEGLDTGAVTMDLSLELRETFDAAGEPAGIEGDLEFAADLFDPSTAQRIVERFQRLLRDAVADPRRRTSELEVLSSSEHAQLRAWNDTRRAVPDQTFVELFQARAQETPEACALLTATQRLSYRELDQRANRLAHHLAGAGAQPETVVAVALPRTPDLLVTLLAVAKTGAAYLPVDPGHPAERLAHVLHDARPAVLVTGGAVQVPAPAGTRRVLLDAVDLTAESPEPLAVARDPQHLAYVIYTSGSTGRPKGVQVTRGNLDNFLASMREDVGLTADDRMLAVTTVSFDIAGLELYLPLAVGAAVVLADEDTVRDPQALGTLVERTGVTHAQATPSLWQALVAGAPEAVRGLRVLVGGEALPAPLAEQLVELGVRVTNLYGPTETTIWSTSATVDHVDGAPPIGRPIANTTVRVLDAHLRPVPVGVPGELYIGGAGVARGYAHRAGLTAERFVADPAGAPGERMYRTGDLVRWRADGRLEYLARVDDQVKVRGFRIELGEVEACLADHPDVARVAVAVRGAGADQRIVAYPVPEPGAVPDVDELRDLARRRLPEYMVPAAFVVLDELPLTPNGKLDRAALPEPEFTGTGRAPRTRREEVLCGLFAEVLGVDEVGVDDSFFDLGGHSLLATRLISRVRAEFDAELPIRELFVHPTVAGLAGALDAAGGARPRPVAGPRPARVPLSFAQHRLWFLHRLEGPSATYNMPFVLRLSGPLDLPALRAAFHDVVARHESLRTVFPDADGTPHQLVLSEAEAVFEVREAGPEQAERELADTARRPFEISTELPVRATVWRTGEDEHVLLLLLHHIAADGWSQGPLLRDLSAAYAARRRGAAPEFPPLPVQYADYALWQRELLGSEDDPDSLLSDEVEFWRGALADLPERVELPTDHPRPAVASHRGDLLEFHLDAELHRSVVELAVSSGVTVFMVLQAGLAAVLSRLGAGVDVPIGTPVAGRSDAVLEELVGFFVNDVVLRTDVSGDPSFAELLARVRETDLAAFAHQEVPFERLVEVLNPVRSLSHHPLFQVMLDLQDGGGEVTVPGLRAELEGAATGVAKFDLAFSLEEGPHGLDGVVEYATDLFTADTVRSIVERFERLLTAVVADPSRRIGEVDLLGDDERERILTEWSGTGRPAEPRTFPELFAEQVRRQPDAPAVAFEGTTLDYTELDRRANRLAHWLVTRGAGPERLVGVALPRSADLVVALLAVLKTGAAYLPIDLSYPRERVEHMLADGAPEFVLTDTAGADALAGSGIQLVVLDGEDTAAALPGMPSTEVTAADRGDLPPSAAAYVIYTSGSTGRPKGVVVTHGGIASLLAAQREALGVGSSSRVLQFASLSFDAAAWEMCMGLLSGACLVLAPAHRLLPGEALAELVAEQRVTHLTLPPTALGVLPDDALPPGTTLVVAGEACPPSLVAKWSPQRRMVNAYGPTETTVCATMSAPLSGEVAPPIGRPITGSRVHVLDAGLRPVPPGTVGELYVSGAGLARGYAGRAGLTAERFVANPFGAPGERMYRTGDLVKWTAAGELEHVGRADQQVKVRGFRIELGEVEAVLDRHPGVARSTAVVREDSPGDKRLVAYVVPDGARPEPAELRSFTATRLPDYMVPSAFVLIDELPLLPNGKVARGQLPAPDFTAGSGTAPRTRREEVLCGLVAEVLRVPSVGIDDGFFELGGDSILSLQLVARARREGLTISPQDVFRCRTVRRLAEVAGPDQHAEEEAGAGVGEFPATPIMHWLREHTEDFAGFNQSMLVRVPADLGADRLAAAVQALLDTHDALRLRLGPEWRPEVLPVGAVRAGDLIERVDVAGLDATARAEVARERGDAARDRLSPADAVVAQFVWFDTGPEEPGRLLVVVHHLAVDGVSWRVLLPDLAAAWYGGEGALEPVRTSLRTWAHRLAEEAVKPERVRELELWKDVLGAPGTRPRPGTESDELERALSTADTEALLTAVPAGFHAGIDDVLLIALAIAVLHVRRACGEADTGVVVDVESHGREPVVGGDLSRTVGWFTTLHPVRLDPGPVRTDELLTGSAALGQVVKQLKEQLREVPDHGIGYGLLRHLNPRTAGELAGRPTPEIGFNYLGRFQGGDDPHDFAIVDDLPTPAGRDPRMPLPHALEVNAVTEDTPDGPRLTATWTWATSLVDRSRVADLADAWAAALRALVEHVADPGAGGHTPSDLSLATLSQDEIDELEAELGLE</sequence>
<dbReference type="GO" id="GO:0016874">
    <property type="term" value="F:ligase activity"/>
    <property type="evidence" value="ECO:0007669"/>
    <property type="project" value="UniProtKB-KW"/>
</dbReference>
<dbReference type="InterPro" id="IPR009081">
    <property type="entry name" value="PP-bd_ACP"/>
</dbReference>
<dbReference type="PROSITE" id="PS00012">
    <property type="entry name" value="PHOSPHOPANTETHEINE"/>
    <property type="match status" value="7"/>
</dbReference>
<dbReference type="GO" id="GO:0031177">
    <property type="term" value="F:phosphopantetheine binding"/>
    <property type="evidence" value="ECO:0007669"/>
    <property type="project" value="InterPro"/>
</dbReference>
<dbReference type="SMART" id="SM00823">
    <property type="entry name" value="PKS_PP"/>
    <property type="match status" value="8"/>
</dbReference>
<dbReference type="Gene3D" id="3.40.50.12780">
    <property type="entry name" value="N-terminal domain of ligase-like"/>
    <property type="match status" value="2"/>
</dbReference>
<accession>A0A853AI98</accession>
<comment type="similarity">
    <text evidence="2">Belongs to the ATP-dependent AMP-binding enzyme family.</text>
</comment>
<feature type="domain" description="Carrier" evidence="9">
    <location>
        <begin position="6708"/>
        <end position="6782"/>
    </location>
</feature>
<dbReference type="InterPro" id="IPR025110">
    <property type="entry name" value="AMP-bd_C"/>
</dbReference>
<dbReference type="NCBIfam" id="TIGR01720">
    <property type="entry name" value="NRPS-para261"/>
    <property type="match status" value="2"/>
</dbReference>
<dbReference type="FunFam" id="2.30.38.10:FF:000001">
    <property type="entry name" value="Non-ribosomal peptide synthetase PvdI"/>
    <property type="match status" value="4"/>
</dbReference>
<dbReference type="SUPFAM" id="SSF56801">
    <property type="entry name" value="Acetyl-CoA synthetase-like"/>
    <property type="match status" value="7"/>
</dbReference>
<name>A0A853AI98_9PSEU</name>
<comment type="caution">
    <text evidence="10">The sequence shown here is derived from an EMBL/GenBank/DDBJ whole genome shotgun (WGS) entry which is preliminary data.</text>
</comment>
<dbReference type="FunFam" id="1.10.1200.10:FF:000016">
    <property type="entry name" value="Non-ribosomal peptide synthase"/>
    <property type="match status" value="5"/>
</dbReference>
<feature type="domain" description="Carrier" evidence="9">
    <location>
        <begin position="514"/>
        <end position="589"/>
    </location>
</feature>
<dbReference type="Gene3D" id="3.30.559.30">
    <property type="entry name" value="Nonribosomal peptide synthetase, condensation domain"/>
    <property type="match status" value="9"/>
</dbReference>
<dbReference type="Pfam" id="PF13193">
    <property type="entry name" value="AMP-binding_C"/>
    <property type="match status" value="5"/>
</dbReference>
<dbReference type="FunFam" id="3.40.50.980:FF:000002">
    <property type="entry name" value="Enterobactin synthetase component F"/>
    <property type="match status" value="1"/>
</dbReference>
<feature type="domain" description="Carrier" evidence="9">
    <location>
        <begin position="1149"/>
        <end position="1223"/>
    </location>
</feature>
<dbReference type="Pfam" id="PF00668">
    <property type="entry name" value="Condensation"/>
    <property type="match status" value="9"/>
</dbReference>
<dbReference type="Pfam" id="PF00501">
    <property type="entry name" value="AMP-binding"/>
    <property type="match status" value="4"/>
</dbReference>
<dbReference type="CDD" id="cd17643">
    <property type="entry name" value="A_NRPS_Cytc1-like"/>
    <property type="match status" value="1"/>
</dbReference>
<dbReference type="CDD" id="cd19543">
    <property type="entry name" value="DCL_NRPS"/>
    <property type="match status" value="1"/>
</dbReference>
<dbReference type="FunFam" id="3.30.559.30:FF:000001">
    <property type="entry name" value="Non-ribosomal peptide synthetase"/>
    <property type="match status" value="4"/>
</dbReference>
<evidence type="ECO:0000259" key="9">
    <source>
        <dbReference type="PROSITE" id="PS50075"/>
    </source>
</evidence>
<dbReference type="Proteomes" id="UP000587002">
    <property type="component" value="Unassembled WGS sequence"/>
</dbReference>
<reference evidence="10 11" key="1">
    <citation type="submission" date="2020-07" db="EMBL/GenBank/DDBJ databases">
        <title>Sequencing the genomes of 1000 actinobacteria strains.</title>
        <authorList>
            <person name="Klenk H.-P."/>
        </authorList>
    </citation>
    <scope>NUCLEOTIDE SEQUENCE [LARGE SCALE GENOMIC DNA]</scope>
    <source>
        <strain evidence="10 11">DSM 44065</strain>
    </source>
</reference>
<dbReference type="GO" id="GO:0043041">
    <property type="term" value="P:amino acid activation for nonribosomal peptide biosynthetic process"/>
    <property type="evidence" value="ECO:0007669"/>
    <property type="project" value="TreeGrafter"/>
</dbReference>
<proteinExistence type="inferred from homology"/>
<dbReference type="InterPro" id="IPR042099">
    <property type="entry name" value="ANL_N_sf"/>
</dbReference>
<keyword evidence="7" id="KW-0045">Antibiotic biosynthesis</keyword>
<dbReference type="CDD" id="cd17646">
    <property type="entry name" value="A_NRPS_AB3403-like"/>
    <property type="match status" value="1"/>
</dbReference>
<dbReference type="InterPro" id="IPR010071">
    <property type="entry name" value="AA_adenyl_dom"/>
</dbReference>
<keyword evidence="5" id="KW-0436">Ligase</keyword>
<evidence type="ECO:0000256" key="8">
    <source>
        <dbReference type="SAM" id="MobiDB-lite"/>
    </source>
</evidence>
<dbReference type="Gene3D" id="2.30.38.10">
    <property type="entry name" value="Luciferase, Domain 3"/>
    <property type="match status" value="3"/>
</dbReference>
<dbReference type="Gene3D" id="3.30.559.10">
    <property type="entry name" value="Chloramphenicol acetyltransferase-like domain"/>
    <property type="match status" value="9"/>
</dbReference>
<dbReference type="CDD" id="cd12116">
    <property type="entry name" value="A_NRPS_Ta1_like"/>
    <property type="match status" value="1"/>
</dbReference>
<evidence type="ECO:0000256" key="2">
    <source>
        <dbReference type="ARBA" id="ARBA00006432"/>
    </source>
</evidence>
<evidence type="ECO:0000256" key="4">
    <source>
        <dbReference type="ARBA" id="ARBA00022553"/>
    </source>
</evidence>
<dbReference type="GO" id="GO:0008610">
    <property type="term" value="P:lipid biosynthetic process"/>
    <property type="evidence" value="ECO:0007669"/>
    <property type="project" value="UniProtKB-ARBA"/>
</dbReference>
<dbReference type="EMBL" id="JACCFJ010000001">
    <property type="protein sequence ID" value="NYI84352.1"/>
    <property type="molecule type" value="Genomic_DNA"/>
</dbReference>
<dbReference type="InterPro" id="IPR000873">
    <property type="entry name" value="AMP-dep_synth/lig_dom"/>
</dbReference>
<dbReference type="InterPro" id="IPR020806">
    <property type="entry name" value="PKS_PP-bd"/>
</dbReference>
<dbReference type="InterPro" id="IPR006162">
    <property type="entry name" value="Ppantetheine_attach_site"/>
</dbReference>
<evidence type="ECO:0000256" key="3">
    <source>
        <dbReference type="ARBA" id="ARBA00022450"/>
    </source>
</evidence>
<dbReference type="Gene3D" id="3.30.300.30">
    <property type="match status" value="6"/>
</dbReference>
<organism evidence="10 11">
    <name type="scientific">Saccharopolyspora hordei</name>
    <dbReference type="NCBI Taxonomy" id="1838"/>
    <lineage>
        <taxon>Bacteria</taxon>
        <taxon>Bacillati</taxon>
        <taxon>Actinomycetota</taxon>
        <taxon>Actinomycetes</taxon>
        <taxon>Pseudonocardiales</taxon>
        <taxon>Pseudonocardiaceae</taxon>
        <taxon>Saccharopolyspora</taxon>
    </lineage>
</organism>
<evidence type="ECO:0000256" key="1">
    <source>
        <dbReference type="ARBA" id="ARBA00001957"/>
    </source>
</evidence>
<evidence type="ECO:0000313" key="10">
    <source>
        <dbReference type="EMBL" id="NYI84352.1"/>
    </source>
</evidence>
<evidence type="ECO:0000313" key="11">
    <source>
        <dbReference type="Proteomes" id="UP000587002"/>
    </source>
</evidence>
<feature type="domain" description="Carrier" evidence="9">
    <location>
        <begin position="4620"/>
        <end position="4695"/>
    </location>
</feature>
<protein>
    <submittedName>
        <fullName evidence="10">Amino acid adenylation domain-containing protein/non-ribosomal peptide synthase protein (TIGR01720 family)</fullName>
    </submittedName>
</protein>
<dbReference type="Pfam" id="PF00550">
    <property type="entry name" value="PP-binding"/>
    <property type="match status" value="8"/>
</dbReference>
<gene>
    <name evidence="10" type="ORF">HNR68_002982</name>
</gene>
<keyword evidence="6" id="KW-0677">Repeat</keyword>
<dbReference type="FunFam" id="3.30.300.30:FF:000010">
    <property type="entry name" value="Enterobactin synthetase component F"/>
    <property type="match status" value="4"/>
</dbReference>
<dbReference type="InterPro" id="IPR020845">
    <property type="entry name" value="AMP-binding_CS"/>
</dbReference>
<feature type="domain" description="Carrier" evidence="9">
    <location>
        <begin position="3203"/>
        <end position="3278"/>
    </location>
</feature>
<dbReference type="InterPro" id="IPR045851">
    <property type="entry name" value="AMP-bd_C_sf"/>
</dbReference>
<dbReference type="NCBIfam" id="TIGR01733">
    <property type="entry name" value="AA-adenyl-dom"/>
    <property type="match status" value="4"/>
</dbReference>
<dbReference type="NCBIfam" id="NF004282">
    <property type="entry name" value="PRK05691.1"/>
    <property type="match status" value="9"/>
</dbReference>
<dbReference type="InterPro" id="IPR036736">
    <property type="entry name" value="ACP-like_sf"/>
</dbReference>
<dbReference type="GO" id="GO:0005829">
    <property type="term" value="C:cytosol"/>
    <property type="evidence" value="ECO:0007669"/>
    <property type="project" value="TreeGrafter"/>
</dbReference>
<dbReference type="PANTHER" id="PTHR45527">
    <property type="entry name" value="NONRIBOSOMAL PEPTIDE SYNTHETASE"/>
    <property type="match status" value="1"/>
</dbReference>
<feature type="domain" description="Carrier" evidence="9">
    <location>
        <begin position="2145"/>
        <end position="2220"/>
    </location>
</feature>
<dbReference type="SUPFAM" id="SSF52777">
    <property type="entry name" value="CoA-dependent acyltransferases"/>
    <property type="match status" value="18"/>
</dbReference>
<keyword evidence="11" id="KW-1185">Reference proteome</keyword>
<dbReference type="InterPro" id="IPR023213">
    <property type="entry name" value="CAT-like_dom_sf"/>
</dbReference>
<dbReference type="PROSITE" id="PS50075">
    <property type="entry name" value="CARRIER"/>
    <property type="match status" value="8"/>
</dbReference>
<feature type="region of interest" description="Disordered" evidence="8">
    <location>
        <begin position="1218"/>
        <end position="1238"/>
    </location>
</feature>
<dbReference type="FunFam" id="3.40.50.12780:FF:000012">
    <property type="entry name" value="Non-ribosomal peptide synthetase"/>
    <property type="match status" value="4"/>
</dbReference>
<dbReference type="GO" id="GO:0044550">
    <property type="term" value="P:secondary metabolite biosynthetic process"/>
    <property type="evidence" value="ECO:0007669"/>
    <property type="project" value="UniProtKB-ARBA"/>
</dbReference>
<dbReference type="InterPro" id="IPR001242">
    <property type="entry name" value="Condensation_dom"/>
</dbReference>
<dbReference type="CDD" id="cd17652">
    <property type="entry name" value="A_NRPS_CmdD_like"/>
    <property type="match status" value="1"/>
</dbReference>
<dbReference type="InterPro" id="IPR010060">
    <property type="entry name" value="NRPS_synth"/>
</dbReference>
<dbReference type="Gene3D" id="3.40.50.980">
    <property type="match status" value="6"/>
</dbReference>
<dbReference type="RefSeq" id="WP_179721422.1">
    <property type="nucleotide sequence ID" value="NZ_BAABFH010000001.1"/>
</dbReference>
<dbReference type="FunFam" id="1.10.1200.10:FF:000005">
    <property type="entry name" value="Nonribosomal peptide synthetase 1"/>
    <property type="match status" value="2"/>
</dbReference>
<dbReference type="GO" id="GO:0017000">
    <property type="term" value="P:antibiotic biosynthetic process"/>
    <property type="evidence" value="ECO:0007669"/>
    <property type="project" value="UniProtKB-KW"/>
</dbReference>
<keyword evidence="3" id="KW-0596">Phosphopantetheine</keyword>